<accession>A0A2J7RQF2</accession>
<dbReference type="Proteomes" id="UP000235965">
    <property type="component" value="Unassembled WGS sequence"/>
</dbReference>
<comment type="caution">
    <text evidence="2">The sequence shown here is derived from an EMBL/GenBank/DDBJ whole genome shotgun (WGS) entry which is preliminary data.</text>
</comment>
<dbReference type="AlphaFoldDB" id="A0A2J7RQF2"/>
<protein>
    <recommendedName>
        <fullName evidence="1">GIY-YIG domain-containing protein</fullName>
    </recommendedName>
</protein>
<sequence>MEKEINNNINFFDLSIEKTHKKLQLGIYRKAAINFLINRLNQYPLSHNDDRNDKYNLSGVYQIQCANCPLKYVGQTGRTFKVRFREHIRDIKSNGQSSKVAQHALDTTHGYSTTDKILEVLYIGKKGRTLDTYERFHIYETSKLNL</sequence>
<feature type="domain" description="GIY-YIG" evidence="1">
    <location>
        <begin position="59"/>
        <end position="128"/>
    </location>
</feature>
<dbReference type="Pfam" id="PF01541">
    <property type="entry name" value="GIY-YIG"/>
    <property type="match status" value="1"/>
</dbReference>
<name>A0A2J7RQF2_9NEOP</name>
<organism evidence="2 3">
    <name type="scientific">Cryptotermes secundus</name>
    <dbReference type="NCBI Taxonomy" id="105785"/>
    <lineage>
        <taxon>Eukaryota</taxon>
        <taxon>Metazoa</taxon>
        <taxon>Ecdysozoa</taxon>
        <taxon>Arthropoda</taxon>
        <taxon>Hexapoda</taxon>
        <taxon>Insecta</taxon>
        <taxon>Pterygota</taxon>
        <taxon>Neoptera</taxon>
        <taxon>Polyneoptera</taxon>
        <taxon>Dictyoptera</taxon>
        <taxon>Blattodea</taxon>
        <taxon>Blattoidea</taxon>
        <taxon>Termitoidae</taxon>
        <taxon>Kalotermitidae</taxon>
        <taxon>Cryptotermitinae</taxon>
        <taxon>Cryptotermes</taxon>
    </lineage>
</organism>
<proteinExistence type="predicted"/>
<dbReference type="InterPro" id="IPR035901">
    <property type="entry name" value="GIY-YIG_endonuc_sf"/>
</dbReference>
<dbReference type="InParanoid" id="A0A2J7RQF2"/>
<dbReference type="Gene3D" id="3.40.1440.10">
    <property type="entry name" value="GIY-YIG endonuclease"/>
    <property type="match status" value="1"/>
</dbReference>
<evidence type="ECO:0000313" key="2">
    <source>
        <dbReference type="EMBL" id="PNF43062.1"/>
    </source>
</evidence>
<dbReference type="InterPro" id="IPR000305">
    <property type="entry name" value="GIY-YIG_endonuc"/>
</dbReference>
<dbReference type="EMBL" id="NEVH01001337">
    <property type="protein sequence ID" value="PNF43062.1"/>
    <property type="molecule type" value="Genomic_DNA"/>
</dbReference>
<keyword evidence="3" id="KW-1185">Reference proteome</keyword>
<reference evidence="2 3" key="1">
    <citation type="submission" date="2017-12" db="EMBL/GenBank/DDBJ databases">
        <title>Hemimetabolous genomes reveal molecular basis of termite eusociality.</title>
        <authorList>
            <person name="Harrison M.C."/>
            <person name="Jongepier E."/>
            <person name="Robertson H.M."/>
            <person name="Arning N."/>
            <person name="Bitard-Feildel T."/>
            <person name="Chao H."/>
            <person name="Childers C.P."/>
            <person name="Dinh H."/>
            <person name="Doddapaneni H."/>
            <person name="Dugan S."/>
            <person name="Gowin J."/>
            <person name="Greiner C."/>
            <person name="Han Y."/>
            <person name="Hu H."/>
            <person name="Hughes D.S.T."/>
            <person name="Huylmans A.-K."/>
            <person name="Kemena C."/>
            <person name="Kremer L.P.M."/>
            <person name="Lee S.L."/>
            <person name="Lopez-Ezquerra A."/>
            <person name="Mallet L."/>
            <person name="Monroy-Kuhn J.M."/>
            <person name="Moser A."/>
            <person name="Murali S.C."/>
            <person name="Muzny D.M."/>
            <person name="Otani S."/>
            <person name="Piulachs M.-D."/>
            <person name="Poelchau M."/>
            <person name="Qu J."/>
            <person name="Schaub F."/>
            <person name="Wada-Katsumata A."/>
            <person name="Worley K.C."/>
            <person name="Xie Q."/>
            <person name="Ylla G."/>
            <person name="Poulsen M."/>
            <person name="Gibbs R.A."/>
            <person name="Schal C."/>
            <person name="Richards S."/>
            <person name="Belles X."/>
            <person name="Korb J."/>
            <person name="Bornberg-Bauer E."/>
        </authorList>
    </citation>
    <scope>NUCLEOTIDE SEQUENCE [LARGE SCALE GENOMIC DNA]</scope>
    <source>
        <tissue evidence="2">Whole body</tissue>
    </source>
</reference>
<gene>
    <name evidence="2" type="ORF">B7P43_G02713</name>
</gene>
<evidence type="ECO:0000259" key="1">
    <source>
        <dbReference type="Pfam" id="PF01541"/>
    </source>
</evidence>
<evidence type="ECO:0000313" key="3">
    <source>
        <dbReference type="Proteomes" id="UP000235965"/>
    </source>
</evidence>